<dbReference type="InterPro" id="IPR009875">
    <property type="entry name" value="PilZ_domain"/>
</dbReference>
<comment type="function">
    <text evidence="1">Binds the second messenger bis-(3'-5') cyclic dimeric guanosine monophosphate (c-di-GMP). Can bind two c-di-GMP molecules per monomer. May play a role in bacterial second-messenger regulated processes. Binding to c-di-GMP induces a conformational change of the C- and N-termini resulting in the exposure of a highly negative surface on one side of the protein to a possible effector protein.</text>
</comment>
<keyword evidence="1" id="KW-0973">c-di-GMP</keyword>
<dbReference type="RefSeq" id="WP_124937475.1">
    <property type="nucleotide sequence ID" value="NZ_RJVQ01000004.1"/>
</dbReference>
<protein>
    <recommendedName>
        <fullName evidence="1">Cyclic diguanosine monophosphate-binding protein</fullName>
        <shortName evidence="1">c-di-GMP-binding protein</shortName>
    </recommendedName>
    <alternativeName>
        <fullName evidence="1">Pilz domain-containing protein</fullName>
    </alternativeName>
</protein>
<dbReference type="Pfam" id="PF07238">
    <property type="entry name" value="PilZ"/>
    <property type="match status" value="1"/>
</dbReference>
<comment type="subunit">
    <text evidence="1">Monomer in both c-di-GMP-bound and free forms.</text>
</comment>
<sequence>MTKERRQFQRVLYRAPALVTQGQKRVATTVQDLSLHGALLSIIDEPILDSSKPVDIEFPLPESDIVIQLTANIIQMTDSTMRVSIDHIDIDSIAHLRRLVELNIGDDSLLHRELEHLIEIGDDE</sequence>
<comment type="caution">
    <text evidence="3">The sequence shown here is derived from an EMBL/GenBank/DDBJ whole genome shotgun (WGS) entry which is preliminary data.</text>
</comment>
<reference evidence="3 4" key="1">
    <citation type="submission" date="2018-11" db="EMBL/GenBank/DDBJ databases">
        <title>Vibrio LJC006 sp. nov., isolated from seawater during the bloom of the enteromorpha.</title>
        <authorList>
            <person name="Liang J."/>
        </authorList>
    </citation>
    <scope>NUCLEOTIDE SEQUENCE [LARGE SCALE GENOMIC DNA]</scope>
    <source>
        <strain evidence="3 4">LJC006</strain>
    </source>
</reference>
<name>A0A3N9THT4_9VIBR</name>
<dbReference type="SUPFAM" id="SSF141371">
    <property type="entry name" value="PilZ domain-like"/>
    <property type="match status" value="1"/>
</dbReference>
<evidence type="ECO:0000259" key="2">
    <source>
        <dbReference type="Pfam" id="PF07238"/>
    </source>
</evidence>
<evidence type="ECO:0000313" key="3">
    <source>
        <dbReference type="EMBL" id="RQW63075.1"/>
    </source>
</evidence>
<evidence type="ECO:0000313" key="4">
    <source>
        <dbReference type="Proteomes" id="UP000281112"/>
    </source>
</evidence>
<dbReference type="Proteomes" id="UP000281112">
    <property type="component" value="Unassembled WGS sequence"/>
</dbReference>
<dbReference type="Gene3D" id="2.40.10.220">
    <property type="entry name" value="predicted glycosyltransferase like domains"/>
    <property type="match status" value="1"/>
</dbReference>
<dbReference type="EMBL" id="RJVQ01000004">
    <property type="protein sequence ID" value="RQW63075.1"/>
    <property type="molecule type" value="Genomic_DNA"/>
</dbReference>
<dbReference type="AlphaFoldDB" id="A0A3N9THT4"/>
<organism evidence="3 4">
    <name type="scientific">Vibrio viridaestus</name>
    <dbReference type="NCBI Taxonomy" id="2487322"/>
    <lineage>
        <taxon>Bacteria</taxon>
        <taxon>Pseudomonadati</taxon>
        <taxon>Pseudomonadota</taxon>
        <taxon>Gammaproteobacteria</taxon>
        <taxon>Vibrionales</taxon>
        <taxon>Vibrionaceae</taxon>
        <taxon>Vibrio</taxon>
    </lineage>
</organism>
<gene>
    <name evidence="3" type="ORF">EES38_12260</name>
</gene>
<dbReference type="PIRSF" id="PIRSF028141">
    <property type="entry name" value="C-di-GMP_BP_PA4608"/>
    <property type="match status" value="1"/>
</dbReference>
<dbReference type="GO" id="GO:0035438">
    <property type="term" value="F:cyclic-di-GMP binding"/>
    <property type="evidence" value="ECO:0007669"/>
    <property type="project" value="InterPro"/>
</dbReference>
<dbReference type="InterPro" id="IPR027021">
    <property type="entry name" value="C-di-GMP_BP_PA4608"/>
</dbReference>
<keyword evidence="4" id="KW-1185">Reference proteome</keyword>
<dbReference type="OrthoDB" id="5298508at2"/>
<accession>A0A3N9THT4</accession>
<proteinExistence type="predicted"/>
<keyword evidence="1" id="KW-0547">Nucleotide-binding</keyword>
<evidence type="ECO:0000256" key="1">
    <source>
        <dbReference type="PIRNR" id="PIRNR028141"/>
    </source>
</evidence>
<feature type="domain" description="PilZ" evidence="2">
    <location>
        <begin position="4"/>
        <end position="101"/>
    </location>
</feature>